<gene>
    <name evidence="2" type="ORF">ACFWR3_12900</name>
</gene>
<evidence type="ECO:0000313" key="3">
    <source>
        <dbReference type="Proteomes" id="UP001598300"/>
    </source>
</evidence>
<evidence type="ECO:0000313" key="2">
    <source>
        <dbReference type="EMBL" id="MFD3956970.1"/>
    </source>
</evidence>
<name>A0ABW6DSY5_9ACTN</name>
<proteinExistence type="predicted"/>
<evidence type="ECO:0000256" key="1">
    <source>
        <dbReference type="SAM" id="MobiDB-lite"/>
    </source>
</evidence>
<feature type="compositionally biased region" description="Basic and acidic residues" evidence="1">
    <location>
        <begin position="44"/>
        <end position="53"/>
    </location>
</feature>
<dbReference type="Proteomes" id="UP001598300">
    <property type="component" value="Unassembled WGS sequence"/>
</dbReference>
<reference evidence="2 3" key="1">
    <citation type="submission" date="2024-09" db="EMBL/GenBank/DDBJ databases">
        <title>The Natural Products Discovery Center: Release of the First 8490 Sequenced Strains for Exploring Actinobacteria Biosynthetic Diversity.</title>
        <authorList>
            <person name="Kalkreuter E."/>
            <person name="Kautsar S.A."/>
            <person name="Yang D."/>
            <person name="Bader C.D."/>
            <person name="Teijaro C.N."/>
            <person name="Fluegel L."/>
            <person name="Davis C.M."/>
            <person name="Simpson J.R."/>
            <person name="Lauterbach L."/>
            <person name="Steele A.D."/>
            <person name="Gui C."/>
            <person name="Meng S."/>
            <person name="Li G."/>
            <person name="Viehrig K."/>
            <person name="Ye F."/>
            <person name="Su P."/>
            <person name="Kiefer A.F."/>
            <person name="Nichols A."/>
            <person name="Cepeda A.J."/>
            <person name="Yan W."/>
            <person name="Fan B."/>
            <person name="Jiang Y."/>
            <person name="Adhikari A."/>
            <person name="Zheng C.-J."/>
            <person name="Schuster L."/>
            <person name="Cowan T.M."/>
            <person name="Smanski M.J."/>
            <person name="Chevrette M.G."/>
            <person name="De Carvalho L.P.S."/>
            <person name="Shen B."/>
        </authorList>
    </citation>
    <scope>NUCLEOTIDE SEQUENCE [LARGE SCALE GENOMIC DNA]</scope>
    <source>
        <strain evidence="2 3">NPDC058584</strain>
    </source>
</reference>
<sequence>MEALDLTADRLRRLQEVATTMADDARARADRVLADRTAAQADADAVRPDDQQAHRPQQPGPHRGREAGH</sequence>
<protein>
    <submittedName>
        <fullName evidence="2">Uncharacterized protein</fullName>
    </submittedName>
</protein>
<organism evidence="2 3">
    <name type="scientific">Streptomyces bacillaris</name>
    <dbReference type="NCBI Taxonomy" id="68179"/>
    <lineage>
        <taxon>Bacteria</taxon>
        <taxon>Bacillati</taxon>
        <taxon>Actinomycetota</taxon>
        <taxon>Actinomycetes</taxon>
        <taxon>Kitasatosporales</taxon>
        <taxon>Streptomycetaceae</taxon>
        <taxon>Streptomyces</taxon>
    </lineage>
</organism>
<comment type="caution">
    <text evidence="2">The sequence shown here is derived from an EMBL/GenBank/DDBJ whole genome shotgun (WGS) entry which is preliminary data.</text>
</comment>
<dbReference type="RefSeq" id="WP_244209848.1">
    <property type="nucleotide sequence ID" value="NZ_JBHVRE010000007.1"/>
</dbReference>
<keyword evidence="3" id="KW-1185">Reference proteome</keyword>
<feature type="region of interest" description="Disordered" evidence="1">
    <location>
        <begin position="34"/>
        <end position="69"/>
    </location>
</feature>
<dbReference type="EMBL" id="JBHXPM010000010">
    <property type="protein sequence ID" value="MFD3956970.1"/>
    <property type="molecule type" value="Genomic_DNA"/>
</dbReference>
<accession>A0ABW6DSY5</accession>